<dbReference type="PANTHER" id="PTHR28037:SF1">
    <property type="entry name" value="ALCOHOL O-ACETYLTRANSFERASE 1-RELATED"/>
    <property type="match status" value="1"/>
</dbReference>
<dbReference type="InterPro" id="IPR010828">
    <property type="entry name" value="Atf2/Sli1-like"/>
</dbReference>
<dbReference type="SUPFAM" id="SSF52777">
    <property type="entry name" value="CoA-dependent acyltransferases"/>
    <property type="match status" value="2"/>
</dbReference>
<evidence type="ECO:0000313" key="2">
    <source>
        <dbReference type="Proteomes" id="UP000612746"/>
    </source>
</evidence>
<sequence>MANVSANSRPLGLLEKYQIGKRLADCYGTVTLTVNLHHATSRPAQDENSWYLAKLTPAIHQICNEQPYLVSVVANYNTPEAHWIQLENIDATDIVVSKTISLQDPTAVESLIAQQCNDAFDLNDTTKPLWRLCIASDPQDLNRCIIVLAWDHVIYDGISSTIFFDRFLELLNTTTETEGSETTFSVKAISKMPLPYDQRSPPTPKLITEVVPKAFTELLLPSFITRRSHVGLWRGQHKAKEETHKTRVRIIEIDTESLMARCKAEKSTPHCAVQVAAIMAASSELMGNATKLSFKTPINARGLCNPAIPQNEIGNFVGSFETTVTVPLKRSFWDESRVYRAKLKDGKYNAGKASAYLAYLGSFPEEYKKYSKSPFEKHELGRGGGIELSDLALWKNQTGKGQWNLEKATFCQSINVYDTPLTMNSVTVDNKLRISITWQDGATDADKVDNFVKKVNQILIEQSQ</sequence>
<organism evidence="1 2">
    <name type="scientific">Umbelopsis vinacea</name>
    <dbReference type="NCBI Taxonomy" id="44442"/>
    <lineage>
        <taxon>Eukaryota</taxon>
        <taxon>Fungi</taxon>
        <taxon>Fungi incertae sedis</taxon>
        <taxon>Mucoromycota</taxon>
        <taxon>Mucoromycotina</taxon>
        <taxon>Umbelopsidomycetes</taxon>
        <taxon>Umbelopsidales</taxon>
        <taxon>Umbelopsidaceae</taxon>
        <taxon>Umbelopsis</taxon>
    </lineage>
</organism>
<keyword evidence="2" id="KW-1185">Reference proteome</keyword>
<dbReference type="Pfam" id="PF07247">
    <property type="entry name" value="AATase"/>
    <property type="match status" value="1"/>
</dbReference>
<dbReference type="EMBL" id="JAEPRA010000016">
    <property type="protein sequence ID" value="KAG2174582.1"/>
    <property type="molecule type" value="Genomic_DNA"/>
</dbReference>
<dbReference type="Gene3D" id="3.30.559.10">
    <property type="entry name" value="Chloramphenicol acetyltransferase-like domain"/>
    <property type="match status" value="1"/>
</dbReference>
<dbReference type="PANTHER" id="PTHR28037">
    <property type="entry name" value="ALCOHOL O-ACETYLTRANSFERASE 1-RELATED"/>
    <property type="match status" value="1"/>
</dbReference>
<proteinExistence type="predicted"/>
<dbReference type="Proteomes" id="UP000612746">
    <property type="component" value="Unassembled WGS sequence"/>
</dbReference>
<gene>
    <name evidence="1" type="ORF">INT44_006845</name>
</gene>
<protein>
    <submittedName>
        <fullName evidence="1">Uncharacterized protein</fullName>
    </submittedName>
</protein>
<dbReference type="InterPro" id="IPR023213">
    <property type="entry name" value="CAT-like_dom_sf"/>
</dbReference>
<dbReference type="OrthoDB" id="2150604at2759"/>
<dbReference type="AlphaFoldDB" id="A0A8H7PIF5"/>
<comment type="caution">
    <text evidence="1">The sequence shown here is derived from an EMBL/GenBank/DDBJ whole genome shotgun (WGS) entry which is preliminary data.</text>
</comment>
<name>A0A8H7PIF5_9FUNG</name>
<accession>A0A8H7PIF5</accession>
<reference evidence="1" key="1">
    <citation type="submission" date="2020-12" db="EMBL/GenBank/DDBJ databases">
        <title>Metabolic potential, ecology and presence of endohyphal bacteria is reflected in genomic diversity of Mucoromycotina.</title>
        <authorList>
            <person name="Muszewska A."/>
            <person name="Okrasinska A."/>
            <person name="Steczkiewicz K."/>
            <person name="Drgas O."/>
            <person name="Orlowska M."/>
            <person name="Perlinska-Lenart U."/>
            <person name="Aleksandrzak-Piekarczyk T."/>
            <person name="Szatraj K."/>
            <person name="Zielenkiewicz U."/>
            <person name="Pilsyk S."/>
            <person name="Malc E."/>
            <person name="Mieczkowski P."/>
            <person name="Kruszewska J.S."/>
            <person name="Biernat P."/>
            <person name="Pawlowska J."/>
        </authorList>
    </citation>
    <scope>NUCLEOTIDE SEQUENCE</scope>
    <source>
        <strain evidence="1">WA0000051536</strain>
    </source>
</reference>
<evidence type="ECO:0000313" key="1">
    <source>
        <dbReference type="EMBL" id="KAG2174582.1"/>
    </source>
</evidence>
<dbReference type="InterPro" id="IPR052058">
    <property type="entry name" value="Alcohol_O-acetyltransferase"/>
</dbReference>
<dbReference type="Gene3D" id="3.30.559.30">
    <property type="entry name" value="Nonribosomal peptide synthetase, condensation domain"/>
    <property type="match status" value="1"/>
</dbReference>